<evidence type="ECO:0000313" key="4">
    <source>
        <dbReference type="Proteomes" id="UP001187192"/>
    </source>
</evidence>
<dbReference type="InterPro" id="IPR032675">
    <property type="entry name" value="LRR_dom_sf"/>
</dbReference>
<comment type="caution">
    <text evidence="3">The sequence shown here is derived from an EMBL/GenBank/DDBJ whole genome shotgun (WGS) entry which is preliminary data.</text>
</comment>
<dbReference type="InterPro" id="IPR055414">
    <property type="entry name" value="LRR_R13L4/SHOC2-like"/>
</dbReference>
<accession>A0AA88E9L2</accession>
<dbReference type="AlphaFoldDB" id="A0AA88E9L2"/>
<reference evidence="3" key="1">
    <citation type="submission" date="2023-07" db="EMBL/GenBank/DDBJ databases">
        <title>draft genome sequence of fig (Ficus carica).</title>
        <authorList>
            <person name="Takahashi T."/>
            <person name="Nishimura K."/>
        </authorList>
    </citation>
    <scope>NUCLEOTIDE SEQUENCE</scope>
</reference>
<dbReference type="PANTHER" id="PTHR15140:SF57">
    <property type="entry name" value="RX N-TERMINAL DOMAIN-CONTAINING PROTEIN"/>
    <property type="match status" value="1"/>
</dbReference>
<name>A0AA88E9L2_FICCA</name>
<gene>
    <name evidence="3" type="ORF">TIFTF001_039282</name>
</gene>
<sequence>MYRLEYLSLHATTSHEILDLQTISSPPPYLQRLVLRGLLQTFPNWISSLQNVSMLCLSLSRLSDDPLRHISYLPNLVSLWLSRAYEGEQLRFEVGGFHKLKLLVLRDLQRLGVVDIEEGALPILEELRLGPSPLLNEMPSGIQHRRSLKVLAFYDMPDELVLNMQPDGGSD</sequence>
<dbReference type="Gene3D" id="3.80.10.10">
    <property type="entry name" value="Ribonuclease Inhibitor"/>
    <property type="match status" value="1"/>
</dbReference>
<proteinExistence type="predicted"/>
<dbReference type="PANTHER" id="PTHR15140">
    <property type="entry name" value="TUBULIN-SPECIFIC CHAPERONE E"/>
    <property type="match status" value="1"/>
</dbReference>
<protein>
    <recommendedName>
        <fullName evidence="2">Disease resistance R13L4/SHOC-2-like LRR domain-containing protein</fullName>
    </recommendedName>
</protein>
<dbReference type="EMBL" id="BTGU01001073">
    <property type="protein sequence ID" value="GMN70238.1"/>
    <property type="molecule type" value="Genomic_DNA"/>
</dbReference>
<keyword evidence="1" id="KW-0677">Repeat</keyword>
<dbReference type="Pfam" id="PF23598">
    <property type="entry name" value="LRR_14"/>
    <property type="match status" value="1"/>
</dbReference>
<keyword evidence="4" id="KW-1185">Reference proteome</keyword>
<evidence type="ECO:0000256" key="1">
    <source>
        <dbReference type="ARBA" id="ARBA00022737"/>
    </source>
</evidence>
<evidence type="ECO:0000313" key="3">
    <source>
        <dbReference type="EMBL" id="GMN70238.1"/>
    </source>
</evidence>
<dbReference type="SUPFAM" id="SSF52058">
    <property type="entry name" value="L domain-like"/>
    <property type="match status" value="1"/>
</dbReference>
<feature type="domain" description="Disease resistance R13L4/SHOC-2-like LRR" evidence="2">
    <location>
        <begin position="3"/>
        <end position="130"/>
    </location>
</feature>
<organism evidence="3 4">
    <name type="scientific">Ficus carica</name>
    <name type="common">Common fig</name>
    <dbReference type="NCBI Taxonomy" id="3494"/>
    <lineage>
        <taxon>Eukaryota</taxon>
        <taxon>Viridiplantae</taxon>
        <taxon>Streptophyta</taxon>
        <taxon>Embryophyta</taxon>
        <taxon>Tracheophyta</taxon>
        <taxon>Spermatophyta</taxon>
        <taxon>Magnoliopsida</taxon>
        <taxon>eudicotyledons</taxon>
        <taxon>Gunneridae</taxon>
        <taxon>Pentapetalae</taxon>
        <taxon>rosids</taxon>
        <taxon>fabids</taxon>
        <taxon>Rosales</taxon>
        <taxon>Moraceae</taxon>
        <taxon>Ficeae</taxon>
        <taxon>Ficus</taxon>
    </lineage>
</organism>
<dbReference type="Proteomes" id="UP001187192">
    <property type="component" value="Unassembled WGS sequence"/>
</dbReference>
<evidence type="ECO:0000259" key="2">
    <source>
        <dbReference type="Pfam" id="PF23598"/>
    </source>
</evidence>